<name>A0ABM0JKE8_APLCA</name>
<keyword evidence="1" id="KW-1185">Reference proteome</keyword>
<gene>
    <name evidence="2" type="primary">LOC101864376</name>
</gene>
<dbReference type="InterPro" id="IPR009072">
    <property type="entry name" value="Histone-fold"/>
</dbReference>
<protein>
    <submittedName>
        <fullName evidence="2">Inner kinetochore subunit wip1</fullName>
    </submittedName>
</protein>
<dbReference type="Gene3D" id="1.10.20.10">
    <property type="entry name" value="Histone, subunit A"/>
    <property type="match status" value="1"/>
</dbReference>
<dbReference type="RefSeq" id="XP_005095783.1">
    <property type="nucleotide sequence ID" value="XM_005095726.3"/>
</dbReference>
<evidence type="ECO:0000313" key="1">
    <source>
        <dbReference type="Proteomes" id="UP000694888"/>
    </source>
</evidence>
<organism evidence="1 2">
    <name type="scientific">Aplysia californica</name>
    <name type="common">California sea hare</name>
    <dbReference type="NCBI Taxonomy" id="6500"/>
    <lineage>
        <taxon>Eukaryota</taxon>
        <taxon>Metazoa</taxon>
        <taxon>Spiralia</taxon>
        <taxon>Lophotrochozoa</taxon>
        <taxon>Mollusca</taxon>
        <taxon>Gastropoda</taxon>
        <taxon>Heterobranchia</taxon>
        <taxon>Euthyneura</taxon>
        <taxon>Tectipleura</taxon>
        <taxon>Aplysiida</taxon>
        <taxon>Aplysioidea</taxon>
        <taxon>Aplysiidae</taxon>
        <taxon>Aplysia</taxon>
    </lineage>
</organism>
<accession>A0ABM0JKE8</accession>
<sequence length="78" mass="9061">MTAMSHFSRPKIKKRSALFTRRVKLSKNSALSLLFVHYSVFLQSLMKAATTEARDKRARNLKAEHIKAVAKRVLKKYR</sequence>
<dbReference type="GeneID" id="101864376"/>
<reference evidence="2" key="1">
    <citation type="submission" date="2025-08" db="UniProtKB">
        <authorList>
            <consortium name="RefSeq"/>
        </authorList>
    </citation>
    <scope>IDENTIFICATION</scope>
</reference>
<evidence type="ECO:0000313" key="2">
    <source>
        <dbReference type="RefSeq" id="XP_005095783.1"/>
    </source>
</evidence>
<proteinExistence type="predicted"/>
<dbReference type="Proteomes" id="UP000694888">
    <property type="component" value="Unplaced"/>
</dbReference>